<proteinExistence type="predicted"/>
<evidence type="ECO:0000313" key="2">
    <source>
        <dbReference type="Proteomes" id="UP001595798"/>
    </source>
</evidence>
<dbReference type="EMBL" id="JBHSDI010000007">
    <property type="protein sequence ID" value="MFC4258132.1"/>
    <property type="molecule type" value="Genomic_DNA"/>
</dbReference>
<evidence type="ECO:0000313" key="1">
    <source>
        <dbReference type="EMBL" id="MFC4258132.1"/>
    </source>
</evidence>
<dbReference type="Pfam" id="PF11042">
    <property type="entry name" value="DUF2750"/>
    <property type="match status" value="1"/>
</dbReference>
<name>A0ABV8QCQ6_9GAMM</name>
<dbReference type="InterPro" id="IPR021284">
    <property type="entry name" value="DUF2750"/>
</dbReference>
<comment type="caution">
    <text evidence="1">The sequence shown here is derived from an EMBL/GenBank/DDBJ whole genome shotgun (WGS) entry which is preliminary data.</text>
</comment>
<accession>A0ABV8QCQ6</accession>
<gene>
    <name evidence="1" type="ORF">ACFOZ5_03695</name>
</gene>
<dbReference type="RefSeq" id="WP_379885495.1">
    <property type="nucleotide sequence ID" value="NZ_JBHSDI010000007.1"/>
</dbReference>
<keyword evidence="2" id="KW-1185">Reference proteome</keyword>
<protein>
    <submittedName>
        <fullName evidence="1">DUF2750 domain-containing protein</fullName>
    </submittedName>
</protein>
<dbReference type="Proteomes" id="UP001595798">
    <property type="component" value="Unassembled WGS sequence"/>
</dbReference>
<organism evidence="1 2">
    <name type="scientific">Marinobacter lacisalsi</name>
    <dbReference type="NCBI Taxonomy" id="475979"/>
    <lineage>
        <taxon>Bacteria</taxon>
        <taxon>Pseudomonadati</taxon>
        <taxon>Pseudomonadota</taxon>
        <taxon>Gammaproteobacteria</taxon>
        <taxon>Pseudomonadales</taxon>
        <taxon>Marinobacteraceae</taxon>
        <taxon>Marinobacter</taxon>
    </lineage>
</organism>
<sequence>MSDNPVNEILQMDGEERYDYFLSEVAEEREIWILVNADNQFLKIVSEEDGVAYLPVWPGQGLAADYAKGAGDLSPKSISLPDFFRKWVPGLSKDGLEIGVLPGADGELWITGPEELKGDLQEAMSAF</sequence>
<reference evidence="2" key="1">
    <citation type="journal article" date="2019" name="Int. J. Syst. Evol. Microbiol.">
        <title>The Global Catalogue of Microorganisms (GCM) 10K type strain sequencing project: providing services to taxonomists for standard genome sequencing and annotation.</title>
        <authorList>
            <consortium name="The Broad Institute Genomics Platform"/>
            <consortium name="The Broad Institute Genome Sequencing Center for Infectious Disease"/>
            <person name="Wu L."/>
            <person name="Ma J."/>
        </authorList>
    </citation>
    <scope>NUCLEOTIDE SEQUENCE [LARGE SCALE GENOMIC DNA]</scope>
    <source>
        <strain evidence="2">CECT 7297</strain>
    </source>
</reference>